<dbReference type="InterPro" id="IPR040260">
    <property type="entry name" value="RFA2-like"/>
</dbReference>
<dbReference type="PANTHER" id="PTHR13989:SF33">
    <property type="entry name" value="CST COMPLEX SUBUNIT STN1"/>
    <property type="match status" value="1"/>
</dbReference>
<evidence type="ECO:0000313" key="11">
    <source>
        <dbReference type="Proteomes" id="UP000085678"/>
    </source>
</evidence>
<dbReference type="SUPFAM" id="SSF50249">
    <property type="entry name" value="Nucleic acid-binding proteins"/>
    <property type="match status" value="1"/>
</dbReference>
<evidence type="ECO:0000313" key="16">
    <source>
        <dbReference type="RefSeq" id="XP_013413951.1"/>
    </source>
</evidence>
<dbReference type="Pfam" id="PF10451">
    <property type="entry name" value="Stn1"/>
    <property type="match status" value="1"/>
</dbReference>
<protein>
    <recommendedName>
        <fullName evidence="3">CST complex subunit STN1</fullName>
    </recommendedName>
    <alternativeName>
        <fullName evidence="8">Suppressor of cdc thirteen homolog</fullName>
    </alternativeName>
</protein>
<evidence type="ECO:0000313" key="13">
    <source>
        <dbReference type="RefSeq" id="XP_013413948.1"/>
    </source>
</evidence>
<feature type="domain" description="Stn1 C-terminal" evidence="9">
    <location>
        <begin position="209"/>
        <end position="360"/>
    </location>
</feature>
<keyword evidence="6" id="KW-0238">DNA-binding</keyword>
<keyword evidence="5" id="KW-0779">Telomere</keyword>
<name>A0A1S3JUA1_LINAN</name>
<accession>A0A1S3JUA1</accession>
<dbReference type="AlphaFoldDB" id="A0A1S3JUA1"/>
<evidence type="ECO:0000256" key="3">
    <source>
        <dbReference type="ARBA" id="ARBA00017411"/>
    </source>
</evidence>
<organism evidence="11 15">
    <name type="scientific">Lingula anatina</name>
    <name type="common">Brachiopod</name>
    <name type="synonym">Lingula unguis</name>
    <dbReference type="NCBI Taxonomy" id="7574"/>
    <lineage>
        <taxon>Eukaryota</taxon>
        <taxon>Metazoa</taxon>
        <taxon>Spiralia</taxon>
        <taxon>Lophotrochozoa</taxon>
        <taxon>Brachiopoda</taxon>
        <taxon>Linguliformea</taxon>
        <taxon>Lingulata</taxon>
        <taxon>Lingulida</taxon>
        <taxon>Linguloidea</taxon>
        <taxon>Lingulidae</taxon>
        <taxon>Lingula</taxon>
    </lineage>
</organism>
<evidence type="ECO:0000256" key="4">
    <source>
        <dbReference type="ARBA" id="ARBA00022454"/>
    </source>
</evidence>
<dbReference type="GO" id="GO:0003677">
    <property type="term" value="F:DNA binding"/>
    <property type="evidence" value="ECO:0007669"/>
    <property type="project" value="UniProtKB-KW"/>
</dbReference>
<dbReference type="GeneID" id="106176218"/>
<comment type="subcellular location">
    <subcellularLocation>
        <location evidence="2">Chromosome</location>
        <location evidence="2">Telomere</location>
    </subcellularLocation>
    <subcellularLocation>
        <location evidence="1">Nucleus</location>
    </subcellularLocation>
</comment>
<keyword evidence="4" id="KW-0158">Chromosome</keyword>
<dbReference type="Pfam" id="PF09170">
    <property type="entry name" value="STN1_2"/>
    <property type="match status" value="1"/>
</dbReference>
<dbReference type="InterPro" id="IPR018856">
    <property type="entry name" value="Stn1_N"/>
</dbReference>
<proteinExistence type="predicted"/>
<dbReference type="Gene3D" id="1.10.10.10">
    <property type="entry name" value="Winged helix-like DNA-binding domain superfamily/Winged helix DNA-binding domain"/>
    <property type="match status" value="1"/>
</dbReference>
<evidence type="ECO:0000259" key="9">
    <source>
        <dbReference type="Pfam" id="PF09170"/>
    </source>
</evidence>
<dbReference type="RefSeq" id="XP_013413951.1">
    <property type="nucleotide sequence ID" value="XM_013558497.1"/>
</dbReference>
<keyword evidence="7" id="KW-0539">Nucleus</keyword>
<dbReference type="InterPro" id="IPR012340">
    <property type="entry name" value="NA-bd_OB-fold"/>
</dbReference>
<keyword evidence="11" id="KW-1185">Reference proteome</keyword>
<feature type="domain" description="CST complex subunit Stn1 N-terminal" evidence="10">
    <location>
        <begin position="43"/>
        <end position="115"/>
    </location>
</feature>
<evidence type="ECO:0000256" key="2">
    <source>
        <dbReference type="ARBA" id="ARBA00004574"/>
    </source>
</evidence>
<evidence type="ECO:0000259" key="10">
    <source>
        <dbReference type="Pfam" id="PF10451"/>
    </source>
</evidence>
<dbReference type="Gene3D" id="2.40.50.140">
    <property type="entry name" value="Nucleic acid-binding proteins"/>
    <property type="match status" value="1"/>
</dbReference>
<evidence type="ECO:0000256" key="8">
    <source>
        <dbReference type="ARBA" id="ARBA00030039"/>
    </source>
</evidence>
<dbReference type="OMA" id="LCWKDEK"/>
<evidence type="ECO:0000256" key="5">
    <source>
        <dbReference type="ARBA" id="ARBA00022895"/>
    </source>
</evidence>
<dbReference type="KEGG" id="lak:106176218"/>
<dbReference type="PANTHER" id="PTHR13989">
    <property type="entry name" value="REPLICATION PROTEIN A-RELATED"/>
    <property type="match status" value="1"/>
</dbReference>
<reference evidence="12 13" key="1">
    <citation type="submission" date="2025-04" db="UniProtKB">
        <authorList>
            <consortium name="RefSeq"/>
        </authorList>
    </citation>
    <scope>IDENTIFICATION</scope>
    <source>
        <tissue evidence="12 13">Gonads</tissue>
    </source>
</reference>
<evidence type="ECO:0000256" key="7">
    <source>
        <dbReference type="ARBA" id="ARBA00023242"/>
    </source>
</evidence>
<dbReference type="RefSeq" id="XP_013413949.1">
    <property type="nucleotide sequence ID" value="XM_013558495.1"/>
</dbReference>
<evidence type="ECO:0000313" key="12">
    <source>
        <dbReference type="RefSeq" id="XP_013413947.1"/>
    </source>
</evidence>
<dbReference type="RefSeq" id="XP_013413948.1">
    <property type="nucleotide sequence ID" value="XM_013558494.1"/>
</dbReference>
<sequence>MAEAENRMQGAEKETLTTANAMYPQIYWGLDPTSQTFCKLYIRDVLTMTEYSSATPVQGVFSYMNHPVSKVDLMGVIVRVEQRSKQFLYAIDDSTGVINCCCWNPDPLTVKQCIIPGLKEKVEETEKIQQCKEEGFNLGDLLHVRGKIKIFREQREIMASYFAIEKDPNAELNRMLEVQALHQLFYDKPFQLSNIIKNCNSHNLSLIHLTASLQDGLMKLFEESRTVQFCMADLETSEDVKSLIDQNAPEQSVALNKRTLLDQVVNQLEESGFLLKHQKKREHYRVIMNDVQLIKIVLNLLQKECAREKYAEKGCHYLHILGEIRKAEEYCSLNSNAILKCLQKLEEESRIISTTDKHFASVE</sequence>
<dbReference type="InterPro" id="IPR036388">
    <property type="entry name" value="WH-like_DNA-bd_sf"/>
</dbReference>
<evidence type="ECO:0000256" key="6">
    <source>
        <dbReference type="ARBA" id="ARBA00023125"/>
    </source>
</evidence>
<dbReference type="RefSeq" id="XP_013413950.1">
    <property type="nucleotide sequence ID" value="XM_013558496.1"/>
</dbReference>
<dbReference type="STRING" id="7574.A0A1S3JUA1"/>
<dbReference type="Proteomes" id="UP000085678">
    <property type="component" value="Unplaced"/>
</dbReference>
<dbReference type="GO" id="GO:0005634">
    <property type="term" value="C:nucleus"/>
    <property type="evidence" value="ECO:0007669"/>
    <property type="project" value="UniProtKB-SubCell"/>
</dbReference>
<evidence type="ECO:0000313" key="14">
    <source>
        <dbReference type="RefSeq" id="XP_013413949.1"/>
    </source>
</evidence>
<evidence type="ECO:0000313" key="15">
    <source>
        <dbReference type="RefSeq" id="XP_013413950.1"/>
    </source>
</evidence>
<dbReference type="RefSeq" id="XP_013413947.1">
    <property type="nucleotide sequence ID" value="XM_013558493.1"/>
</dbReference>
<evidence type="ECO:0000256" key="1">
    <source>
        <dbReference type="ARBA" id="ARBA00004123"/>
    </source>
</evidence>
<gene>
    <name evidence="12 13 14 15 16" type="primary">LOC106176218</name>
</gene>
<dbReference type="GO" id="GO:0000781">
    <property type="term" value="C:chromosome, telomeric region"/>
    <property type="evidence" value="ECO:0007669"/>
    <property type="project" value="UniProtKB-SubCell"/>
</dbReference>
<dbReference type="InterPro" id="IPR015253">
    <property type="entry name" value="CST_STN1_C"/>
</dbReference>
<dbReference type="OrthoDB" id="77828at2759"/>